<dbReference type="PROSITE" id="PS50003">
    <property type="entry name" value="PH_DOMAIN"/>
    <property type="match status" value="1"/>
</dbReference>
<dbReference type="OrthoDB" id="8196563at2759"/>
<dbReference type="CDD" id="cd00821">
    <property type="entry name" value="PH"/>
    <property type="match status" value="1"/>
</dbReference>
<proteinExistence type="predicted"/>
<feature type="region of interest" description="Disordered" evidence="1">
    <location>
        <begin position="614"/>
        <end position="633"/>
    </location>
</feature>
<dbReference type="InterPro" id="IPR011993">
    <property type="entry name" value="PH-like_dom_sf"/>
</dbReference>
<protein>
    <submittedName>
        <fullName evidence="3">PH domain-containing protein</fullName>
    </submittedName>
</protein>
<dbReference type="PANTHER" id="PTHR45786">
    <property type="entry name" value="DNA BINDING PROTEIN-LIKE"/>
    <property type="match status" value="1"/>
</dbReference>
<feature type="region of interest" description="Disordered" evidence="1">
    <location>
        <begin position="552"/>
        <end position="578"/>
    </location>
</feature>
<sequence>MYFIGDDKDELDARCGISTGIKRCIVSQLKELLHEKNNLVRLFKTAINMMPSDTHKIVIHTDRTPAGEHVRRFNAPTIDEMAIIIVGDQFSPRYIVLKRRNEQLTKVAETHRCYDALQYSIIFWDGADGYNFSVKMVNPANGEETNKKCNAMNYYPYRLMVRENEDNHILKCRQLFHQYIVDIYDCPKIRKESELARPSNSVVSQKGLHLRDITLGDETISALIETGSSDSFNREDVNTKIIDQQKFSKKCIILFGIDTNCFSVVRTFMMNSEQDQNTKSETRPESVTLKKGTLWQQRDKFFSRWKERFFILTSDYLACFKKASKIGISEMGGFLYKVNLADVDDLQWIDKKQDGVIAVRVGQEDQLLLWSSKGLDNWMFALRDAVNLSKGRREALRRSQTLMPQLSDGGLIGRHRVNSHHSLSASPGPPGIVHSGSNLELCSNAGPFMRSLVDKHFMPSINEYSRRMSVLTEGDTNGDTDCDASSSCDYYPVTRHTFGPRLAPQCSSGSHSSLVSLGRRSENGHLYKPSPRSLQVSPALTQRSLYAQHILSSPEISQPQDSRRTKSSSATSATSEFSFVHPDSPVAVSSLRLKHNRPSDTKKPHQLLQQQQSLGLPGNGFRPSSVYGQASSELPPDVVPYGAFTVTETRSMPKRSTKCYGHTKSDSNYADPKLEHLQNVGVQSSSHKSVVM</sequence>
<keyword evidence="4" id="KW-1185">Reference proteome</keyword>
<dbReference type="PANTHER" id="PTHR45786:SF74">
    <property type="entry name" value="ATP-DEPENDENT DNA HELICASE"/>
    <property type="match status" value="1"/>
</dbReference>
<dbReference type="SMART" id="SM00233">
    <property type="entry name" value="PH"/>
    <property type="match status" value="1"/>
</dbReference>
<gene>
    <name evidence="3" type="primary">AVEN_275029_1</name>
    <name evidence="3" type="ORF">NPIL_39181</name>
</gene>
<feature type="domain" description="PH" evidence="2">
    <location>
        <begin position="287"/>
        <end position="387"/>
    </location>
</feature>
<reference evidence="3" key="1">
    <citation type="submission" date="2020-08" db="EMBL/GenBank/DDBJ databases">
        <title>Multicomponent nature underlies the extraordinary mechanical properties of spider dragline silk.</title>
        <authorList>
            <person name="Kono N."/>
            <person name="Nakamura H."/>
            <person name="Mori M."/>
            <person name="Yoshida Y."/>
            <person name="Ohtoshi R."/>
            <person name="Malay A.D."/>
            <person name="Moran D.A.P."/>
            <person name="Tomita M."/>
            <person name="Numata K."/>
            <person name="Arakawa K."/>
        </authorList>
    </citation>
    <scope>NUCLEOTIDE SEQUENCE</scope>
</reference>
<dbReference type="Proteomes" id="UP000887013">
    <property type="component" value="Unassembled WGS sequence"/>
</dbReference>
<dbReference type="Gene3D" id="2.30.29.30">
    <property type="entry name" value="Pleckstrin-homology domain (PH domain)/Phosphotyrosine-binding domain (PTB)"/>
    <property type="match status" value="1"/>
</dbReference>
<dbReference type="AlphaFoldDB" id="A0A8X6QFZ3"/>
<evidence type="ECO:0000256" key="1">
    <source>
        <dbReference type="SAM" id="MobiDB-lite"/>
    </source>
</evidence>
<dbReference type="SUPFAM" id="SSF50729">
    <property type="entry name" value="PH domain-like"/>
    <property type="match status" value="1"/>
</dbReference>
<name>A0A8X6QFZ3_NEPPI</name>
<evidence type="ECO:0000259" key="2">
    <source>
        <dbReference type="PROSITE" id="PS50003"/>
    </source>
</evidence>
<dbReference type="EMBL" id="BMAW01128259">
    <property type="protein sequence ID" value="GFU24712.1"/>
    <property type="molecule type" value="Genomic_DNA"/>
</dbReference>
<comment type="caution">
    <text evidence="3">The sequence shown here is derived from an EMBL/GenBank/DDBJ whole genome shotgun (WGS) entry which is preliminary data.</text>
</comment>
<organism evidence="3 4">
    <name type="scientific">Nephila pilipes</name>
    <name type="common">Giant wood spider</name>
    <name type="synonym">Nephila maculata</name>
    <dbReference type="NCBI Taxonomy" id="299642"/>
    <lineage>
        <taxon>Eukaryota</taxon>
        <taxon>Metazoa</taxon>
        <taxon>Ecdysozoa</taxon>
        <taxon>Arthropoda</taxon>
        <taxon>Chelicerata</taxon>
        <taxon>Arachnida</taxon>
        <taxon>Araneae</taxon>
        <taxon>Araneomorphae</taxon>
        <taxon>Entelegynae</taxon>
        <taxon>Araneoidea</taxon>
        <taxon>Nephilidae</taxon>
        <taxon>Nephila</taxon>
    </lineage>
</organism>
<accession>A0A8X6QFZ3</accession>
<evidence type="ECO:0000313" key="3">
    <source>
        <dbReference type="EMBL" id="GFU24712.1"/>
    </source>
</evidence>
<dbReference type="InterPro" id="IPR001849">
    <property type="entry name" value="PH_domain"/>
</dbReference>
<evidence type="ECO:0000313" key="4">
    <source>
        <dbReference type="Proteomes" id="UP000887013"/>
    </source>
</evidence>